<name>A0A7W8HZ58_9CAUL</name>
<evidence type="ECO:0000313" key="5">
    <source>
        <dbReference type="Proteomes" id="UP000566663"/>
    </source>
</evidence>
<evidence type="ECO:0000256" key="2">
    <source>
        <dbReference type="SAM" id="Phobius"/>
    </source>
</evidence>
<dbReference type="PANTHER" id="PTHR22911:SF76">
    <property type="entry name" value="EAMA DOMAIN-CONTAINING PROTEIN"/>
    <property type="match status" value="1"/>
</dbReference>
<dbReference type="GO" id="GO:0016020">
    <property type="term" value="C:membrane"/>
    <property type="evidence" value="ECO:0007669"/>
    <property type="project" value="InterPro"/>
</dbReference>
<evidence type="ECO:0000256" key="1">
    <source>
        <dbReference type="SAM" id="MobiDB-lite"/>
    </source>
</evidence>
<feature type="transmembrane region" description="Helical" evidence="2">
    <location>
        <begin position="242"/>
        <end position="262"/>
    </location>
</feature>
<gene>
    <name evidence="4" type="ORF">HNQ67_001879</name>
</gene>
<dbReference type="RefSeq" id="WP_183254653.1">
    <property type="nucleotide sequence ID" value="NZ_BAAAFF010000002.1"/>
</dbReference>
<feature type="transmembrane region" description="Helical" evidence="2">
    <location>
        <begin position="68"/>
        <end position="88"/>
    </location>
</feature>
<keyword evidence="2" id="KW-0812">Transmembrane</keyword>
<organism evidence="4 5">
    <name type="scientific">Brevundimonas basaltis</name>
    <dbReference type="NCBI Taxonomy" id="472166"/>
    <lineage>
        <taxon>Bacteria</taxon>
        <taxon>Pseudomonadati</taxon>
        <taxon>Pseudomonadota</taxon>
        <taxon>Alphaproteobacteria</taxon>
        <taxon>Caulobacterales</taxon>
        <taxon>Caulobacteraceae</taxon>
        <taxon>Brevundimonas</taxon>
    </lineage>
</organism>
<evidence type="ECO:0000259" key="3">
    <source>
        <dbReference type="Pfam" id="PF00892"/>
    </source>
</evidence>
<dbReference type="Pfam" id="PF00892">
    <property type="entry name" value="EamA"/>
    <property type="match status" value="2"/>
</dbReference>
<protein>
    <submittedName>
        <fullName evidence="4">Drug/metabolite transporter (DMT)-like permease</fullName>
    </submittedName>
</protein>
<dbReference type="SUPFAM" id="SSF103481">
    <property type="entry name" value="Multidrug resistance efflux transporter EmrE"/>
    <property type="match status" value="2"/>
</dbReference>
<dbReference type="PANTHER" id="PTHR22911">
    <property type="entry name" value="ACYL-MALONYL CONDENSING ENZYME-RELATED"/>
    <property type="match status" value="1"/>
</dbReference>
<keyword evidence="2" id="KW-0472">Membrane</keyword>
<sequence>MTASRAAPLLILLASAAVLGLAPILVRLADTGPAAAGMWRFAFALPWLLLLVWRPGQAAGAGGIGRPSPLMGLAALFFVLDLAFWHYSIRFTSVANATTLTNLTPVIVTAVVWLMFRERPRALFLAALALALFGAWTMSAGADGRQGSDPRLGDLFAAVTALWYAGYFLTVKVLRGRVSASRIMLWTTGLGLPLLLGVAVVLGEPLTPASTAGWLACAGLGLVHVAGQGGVAWALGRLPAALTAVTVLIQPVVAALLGWMLFAETMTAAQLGGAAALLAGVVLAQWSARVKPGPAAPLAGPENKKGAEAETSAPVP</sequence>
<dbReference type="InterPro" id="IPR000620">
    <property type="entry name" value="EamA_dom"/>
</dbReference>
<dbReference type="Proteomes" id="UP000566663">
    <property type="component" value="Unassembled WGS sequence"/>
</dbReference>
<evidence type="ECO:0000313" key="4">
    <source>
        <dbReference type="EMBL" id="MBB5292359.1"/>
    </source>
</evidence>
<feature type="domain" description="EamA" evidence="3">
    <location>
        <begin position="152"/>
        <end position="283"/>
    </location>
</feature>
<feature type="domain" description="EamA" evidence="3">
    <location>
        <begin position="9"/>
        <end position="139"/>
    </location>
</feature>
<dbReference type="AlphaFoldDB" id="A0A7W8HZ58"/>
<feature type="transmembrane region" description="Helical" evidence="2">
    <location>
        <begin position="152"/>
        <end position="171"/>
    </location>
</feature>
<feature type="transmembrane region" description="Helical" evidence="2">
    <location>
        <begin position="38"/>
        <end position="56"/>
    </location>
</feature>
<comment type="caution">
    <text evidence="4">The sequence shown here is derived from an EMBL/GenBank/DDBJ whole genome shotgun (WGS) entry which is preliminary data.</text>
</comment>
<feature type="region of interest" description="Disordered" evidence="1">
    <location>
        <begin position="293"/>
        <end position="316"/>
    </location>
</feature>
<keyword evidence="2" id="KW-1133">Transmembrane helix</keyword>
<accession>A0A7W8HZ58</accession>
<proteinExistence type="predicted"/>
<feature type="transmembrane region" description="Helical" evidence="2">
    <location>
        <begin position="94"/>
        <end position="116"/>
    </location>
</feature>
<dbReference type="EMBL" id="JACHFZ010000003">
    <property type="protein sequence ID" value="MBB5292359.1"/>
    <property type="molecule type" value="Genomic_DNA"/>
</dbReference>
<dbReference type="InterPro" id="IPR037185">
    <property type="entry name" value="EmrE-like"/>
</dbReference>
<feature type="transmembrane region" description="Helical" evidence="2">
    <location>
        <begin position="213"/>
        <end position="235"/>
    </location>
</feature>
<feature type="transmembrane region" description="Helical" evidence="2">
    <location>
        <begin position="123"/>
        <end position="140"/>
    </location>
</feature>
<feature type="transmembrane region" description="Helical" evidence="2">
    <location>
        <begin position="268"/>
        <end position="288"/>
    </location>
</feature>
<feature type="transmembrane region" description="Helical" evidence="2">
    <location>
        <begin position="183"/>
        <end position="201"/>
    </location>
</feature>
<reference evidence="4 5" key="1">
    <citation type="submission" date="2020-08" db="EMBL/GenBank/DDBJ databases">
        <title>Genomic Encyclopedia of Type Strains, Phase IV (KMG-IV): sequencing the most valuable type-strain genomes for metagenomic binning, comparative biology and taxonomic classification.</title>
        <authorList>
            <person name="Goeker M."/>
        </authorList>
    </citation>
    <scope>NUCLEOTIDE SEQUENCE [LARGE SCALE GENOMIC DNA]</scope>
    <source>
        <strain evidence="4 5">DSM 25335</strain>
    </source>
</reference>
<keyword evidence="5" id="KW-1185">Reference proteome</keyword>